<evidence type="ECO:0000313" key="2">
    <source>
        <dbReference type="Proteomes" id="UP000682892"/>
    </source>
</evidence>
<reference evidence="1" key="2">
    <citation type="journal article" date="2007" name="Science">
        <title>Genome sequence of Aedes aegypti, a major arbovirus vector.</title>
        <authorList>
            <person name="Nene V."/>
            <person name="Wortman J.R."/>
            <person name="Lawson D."/>
            <person name="Haas B."/>
            <person name="Kodira C."/>
            <person name="Tu Z.J."/>
            <person name="Loftus B."/>
            <person name="Xi Z."/>
            <person name="Megy K."/>
            <person name="Grabherr M."/>
            <person name="Ren Q."/>
            <person name="Zdobnov E.M."/>
            <person name="Lobo N.F."/>
            <person name="Campbell K.S."/>
            <person name="Brown S.E."/>
            <person name="Bonaldo M.F."/>
            <person name="Zhu J."/>
            <person name="Sinkins S.P."/>
            <person name="Hogenkamp D.G."/>
            <person name="Amedeo P."/>
            <person name="Arensburger P."/>
            <person name="Atkinson P.W."/>
            <person name="Bidwell S."/>
            <person name="Biedler J."/>
            <person name="Birney E."/>
            <person name="Bruggner R.V."/>
            <person name="Costas J."/>
            <person name="Coy M.R."/>
            <person name="Crabtree J."/>
            <person name="Crawford M."/>
            <person name="Debruyn B."/>
            <person name="Decaprio D."/>
            <person name="Eiglmeier K."/>
            <person name="Eisenstadt E."/>
            <person name="El-Dorry H."/>
            <person name="Gelbart W.M."/>
            <person name="Gomes S.L."/>
            <person name="Hammond M."/>
            <person name="Hannick L.I."/>
            <person name="Hogan J.R."/>
            <person name="Holmes M.H."/>
            <person name="Jaffe D."/>
            <person name="Johnston J.S."/>
            <person name="Kennedy R.C."/>
            <person name="Koo H."/>
            <person name="Kravitz S."/>
            <person name="Kriventseva E.V."/>
            <person name="Kulp D."/>
            <person name="Labutti K."/>
            <person name="Lee E."/>
            <person name="Li S."/>
            <person name="Lovin D.D."/>
            <person name="Mao C."/>
            <person name="Mauceli E."/>
            <person name="Menck C.F."/>
            <person name="Miller J.R."/>
            <person name="Montgomery P."/>
            <person name="Mori A."/>
            <person name="Nascimento A.L."/>
            <person name="Naveira H.F."/>
            <person name="Nusbaum C."/>
            <person name="O'leary S."/>
            <person name="Orvis J."/>
            <person name="Pertea M."/>
            <person name="Quesneville H."/>
            <person name="Reidenbach K.R."/>
            <person name="Rogers Y.H."/>
            <person name="Roth C.W."/>
            <person name="Schneider J.R."/>
            <person name="Schatz M."/>
            <person name="Shumway M."/>
            <person name="Stanke M."/>
            <person name="Stinson E.O."/>
            <person name="Tubio J.M."/>
            <person name="Vanzee J.P."/>
            <person name="Verjovski-Almeida S."/>
            <person name="Werner D."/>
            <person name="White O."/>
            <person name="Wyder S."/>
            <person name="Zeng Q."/>
            <person name="Zhao Q."/>
            <person name="Zhao Y."/>
            <person name="Hill C.A."/>
            <person name="Raikhel A.S."/>
            <person name="Soares M.B."/>
            <person name="Knudson D.L."/>
            <person name="Lee N.H."/>
            <person name="Galagan J."/>
            <person name="Salzberg S.L."/>
            <person name="Paulsen I.T."/>
            <person name="Dimopoulos G."/>
            <person name="Collins F.H."/>
            <person name="Birren B."/>
            <person name="Fraser-Liggett C.M."/>
            <person name="Severson D.W."/>
        </authorList>
    </citation>
    <scope>NUCLEOTIDE SEQUENCE [LARGE SCALE GENOMIC DNA]</scope>
    <source>
        <strain evidence="1">Liverpool</strain>
    </source>
</reference>
<accession>Q17AL5</accession>
<proteinExistence type="predicted"/>
<reference evidence="1" key="1">
    <citation type="submission" date="2005-10" db="EMBL/GenBank/DDBJ databases">
        <authorList>
            <person name="Loftus B.J."/>
            <person name="Nene V.M."/>
            <person name="Hannick L.I."/>
            <person name="Bidwell S."/>
            <person name="Haas B."/>
            <person name="Amedeo P."/>
            <person name="Orvis J."/>
            <person name="Wortman J.R."/>
            <person name="White O.R."/>
            <person name="Salzberg S."/>
            <person name="Shumway M."/>
            <person name="Koo H."/>
            <person name="Zhao Y."/>
            <person name="Holmes M."/>
            <person name="Miller J."/>
            <person name="Schatz M."/>
            <person name="Pop M."/>
            <person name="Pai G."/>
            <person name="Utterback T."/>
            <person name="Rogers Y.-H."/>
            <person name="Kravitz S."/>
            <person name="Fraser C.M."/>
        </authorList>
    </citation>
    <scope>NUCLEOTIDE SEQUENCE</scope>
    <source>
        <strain evidence="1">Liverpool</strain>
    </source>
</reference>
<dbReference type="EMBL" id="CH477333">
    <property type="protein sequence ID" value="EAT43275.1"/>
    <property type="molecule type" value="Genomic_DNA"/>
</dbReference>
<evidence type="ECO:0000313" key="1">
    <source>
        <dbReference type="EMBL" id="EAT43275.1"/>
    </source>
</evidence>
<dbReference type="PaxDb" id="7159-AAEL005275-PA"/>
<dbReference type="HOGENOM" id="CLU_3070492_0_0_1"/>
<gene>
    <name evidence="1" type="ORF">AaeL_AAEL005275</name>
</gene>
<name>Q17AL5_AEDAE</name>
<reference evidence="1" key="3">
    <citation type="submission" date="2012-09" db="EMBL/GenBank/DDBJ databases">
        <authorList>
            <consortium name="VectorBase"/>
        </authorList>
    </citation>
    <scope>NUCLEOTIDE SEQUENCE</scope>
    <source>
        <strain evidence="1">Liverpool</strain>
    </source>
</reference>
<protein>
    <submittedName>
        <fullName evidence="1">AAEL005275-PA</fullName>
    </submittedName>
</protein>
<sequence>MLIASRDFPKRVKRETRTACFRRLPCNYGNNRSKKGAISFPSIDCSTHNTVGK</sequence>
<dbReference type="Proteomes" id="UP000682892">
    <property type="component" value="Chromosome 2"/>
</dbReference>
<organism evidence="1 2">
    <name type="scientific">Aedes aegypti</name>
    <name type="common">Yellowfever mosquito</name>
    <name type="synonym">Culex aegypti</name>
    <dbReference type="NCBI Taxonomy" id="7159"/>
    <lineage>
        <taxon>Eukaryota</taxon>
        <taxon>Metazoa</taxon>
        <taxon>Ecdysozoa</taxon>
        <taxon>Arthropoda</taxon>
        <taxon>Hexapoda</taxon>
        <taxon>Insecta</taxon>
        <taxon>Pterygota</taxon>
        <taxon>Neoptera</taxon>
        <taxon>Endopterygota</taxon>
        <taxon>Diptera</taxon>
        <taxon>Nematocera</taxon>
        <taxon>Culicoidea</taxon>
        <taxon>Culicidae</taxon>
        <taxon>Culicinae</taxon>
        <taxon>Aedini</taxon>
        <taxon>Aedes</taxon>
        <taxon>Stegomyia</taxon>
    </lineage>
</organism>
<dbReference type="AlphaFoldDB" id="Q17AL5"/>